<name>A0A0E2UEV5_9STRE</name>
<dbReference type="eggNOG" id="ENOG5034CCP">
    <property type="taxonomic scope" value="Bacteria"/>
</dbReference>
<organism evidence="2 3">
    <name type="scientific">Streptococcus parauberis</name>
    <dbReference type="NCBI Taxonomy" id="1348"/>
    <lineage>
        <taxon>Bacteria</taxon>
        <taxon>Bacillati</taxon>
        <taxon>Bacillota</taxon>
        <taxon>Bacilli</taxon>
        <taxon>Lactobacillales</taxon>
        <taxon>Streptococcaceae</taxon>
        <taxon>Streptococcus</taxon>
    </lineage>
</organism>
<dbReference type="Proteomes" id="UP001180515">
    <property type="component" value="Unassembled WGS sequence"/>
</dbReference>
<dbReference type="OrthoDB" id="2305722at2"/>
<dbReference type="RefSeq" id="WP_003103548.1">
    <property type="nucleotide sequence ID" value="NZ_BAWT01000005.1"/>
</dbReference>
<evidence type="ECO:0000313" key="2">
    <source>
        <dbReference type="EMBL" id="PCH12578.1"/>
    </source>
</evidence>
<dbReference type="Proteomes" id="UP000217465">
    <property type="component" value="Unassembled WGS sequence"/>
</dbReference>
<dbReference type="STRING" id="936154.STP_0970"/>
<dbReference type="OMA" id="EHKGDLG"/>
<sequence length="63" mass="6872">MQAQELFEQVKELIANKDLAGAKDFITEHKDELGSYFDQAKGLLDGSEGISGVLDQVKGLFGK</sequence>
<comment type="caution">
    <text evidence="2">The sequence shown here is derived from an EMBL/GenBank/DDBJ whole genome shotgun (WGS) entry which is preliminary data.</text>
</comment>
<reference evidence="2 3" key="1">
    <citation type="submission" date="2016-06" db="EMBL/GenBank/DDBJ databases">
        <authorList>
            <person name="Haines A.N."/>
            <person name="Council K.R."/>
        </authorList>
    </citation>
    <scope>NUCLEOTIDE SEQUENCE [LARGE SCALE GENOMIC DNA]</scope>
    <source>
        <strain evidence="2 3">SP158-29</strain>
    </source>
</reference>
<dbReference type="EMBL" id="NSGR01000008">
    <property type="protein sequence ID" value="PCH12578.1"/>
    <property type="molecule type" value="Genomic_DNA"/>
</dbReference>
<accession>A0A0E2UEV5</accession>
<dbReference type="AlphaFoldDB" id="A0A0E2UEV5"/>
<dbReference type="EMBL" id="JARQAG010000009">
    <property type="protein sequence ID" value="MDT2731970.1"/>
    <property type="molecule type" value="Genomic_DNA"/>
</dbReference>
<evidence type="ECO:0000313" key="3">
    <source>
        <dbReference type="Proteomes" id="UP000217465"/>
    </source>
</evidence>
<reference evidence="1" key="2">
    <citation type="submission" date="2023-03" db="EMBL/GenBank/DDBJ databases">
        <authorList>
            <person name="Shen W."/>
            <person name="Cai J."/>
        </authorList>
    </citation>
    <scope>NUCLEOTIDE SEQUENCE</scope>
    <source>
        <strain evidence="1">P82-2</strain>
    </source>
</reference>
<protein>
    <submittedName>
        <fullName evidence="2">Uncharacterized protein</fullName>
    </submittedName>
</protein>
<dbReference type="GeneID" id="61420501"/>
<proteinExistence type="predicted"/>
<gene>
    <name evidence="2" type="ORF">A9Y57_01297</name>
    <name evidence="1" type="ORF">P7G31_06890</name>
</gene>
<evidence type="ECO:0000313" key="1">
    <source>
        <dbReference type="EMBL" id="MDT2731970.1"/>
    </source>
</evidence>